<sequence>GNVTNTGGENPTRYIDYGTSSGSYPFSKNCGVGGTGYYNSSLTGLTPGEKYYFRARAVNSAGTGTGSQLTFITKPNAPTNLNAYNPTTTSIQLSWTKGTGAHYTYVRRKVGSYPTSYTDGNDAYTGADASTTDTELDPGTTYYYR</sequence>
<dbReference type="InterPro" id="IPR036116">
    <property type="entry name" value="FN3_sf"/>
</dbReference>
<dbReference type="PANTHER" id="PTHR46957:SF3">
    <property type="entry name" value="CYTOKINE RECEPTOR"/>
    <property type="match status" value="1"/>
</dbReference>
<reference evidence="3" key="1">
    <citation type="journal article" date="2014" name="Front. Microbiol.">
        <title>High frequency of phylogenetically diverse reductive dehalogenase-homologous genes in deep subseafloor sedimentary metagenomes.</title>
        <authorList>
            <person name="Kawai M."/>
            <person name="Futagami T."/>
            <person name="Toyoda A."/>
            <person name="Takaki Y."/>
            <person name="Nishi S."/>
            <person name="Hori S."/>
            <person name="Arai W."/>
            <person name="Tsubouchi T."/>
            <person name="Morono Y."/>
            <person name="Uchiyama I."/>
            <person name="Ito T."/>
            <person name="Fujiyama A."/>
            <person name="Inagaki F."/>
            <person name="Takami H."/>
        </authorList>
    </citation>
    <scope>NUCLEOTIDE SEQUENCE</scope>
    <source>
        <strain evidence="3">Expedition CK06-06</strain>
    </source>
</reference>
<feature type="non-terminal residue" evidence="3">
    <location>
        <position position="1"/>
    </location>
</feature>
<evidence type="ECO:0000256" key="1">
    <source>
        <dbReference type="SAM" id="MobiDB-lite"/>
    </source>
</evidence>
<dbReference type="PROSITE" id="PS50853">
    <property type="entry name" value="FN3"/>
    <property type="match status" value="1"/>
</dbReference>
<gene>
    <name evidence="3" type="ORF">S06H3_24309</name>
</gene>
<protein>
    <recommendedName>
        <fullName evidence="2">Fibronectin type-III domain-containing protein</fullName>
    </recommendedName>
</protein>
<organism evidence="3">
    <name type="scientific">marine sediment metagenome</name>
    <dbReference type="NCBI Taxonomy" id="412755"/>
    <lineage>
        <taxon>unclassified sequences</taxon>
        <taxon>metagenomes</taxon>
        <taxon>ecological metagenomes</taxon>
    </lineage>
</organism>
<dbReference type="InterPro" id="IPR050713">
    <property type="entry name" value="RTP_Phos/Ushers"/>
</dbReference>
<dbReference type="CDD" id="cd00063">
    <property type="entry name" value="FN3"/>
    <property type="match status" value="2"/>
</dbReference>
<dbReference type="Gene3D" id="2.60.40.10">
    <property type="entry name" value="Immunoglobulins"/>
    <property type="match status" value="2"/>
</dbReference>
<feature type="non-terminal residue" evidence="3">
    <location>
        <position position="145"/>
    </location>
</feature>
<dbReference type="AlphaFoldDB" id="X1MYE7"/>
<dbReference type="PANTHER" id="PTHR46957">
    <property type="entry name" value="CYTOKINE RECEPTOR"/>
    <property type="match status" value="1"/>
</dbReference>
<dbReference type="GO" id="GO:0016020">
    <property type="term" value="C:membrane"/>
    <property type="evidence" value="ECO:0007669"/>
    <property type="project" value="UniProtKB-SubCell"/>
</dbReference>
<feature type="domain" description="Fibronectin type-III" evidence="2">
    <location>
        <begin position="77"/>
        <end position="145"/>
    </location>
</feature>
<feature type="region of interest" description="Disordered" evidence="1">
    <location>
        <begin position="123"/>
        <end position="145"/>
    </location>
</feature>
<evidence type="ECO:0000259" key="2">
    <source>
        <dbReference type="PROSITE" id="PS50853"/>
    </source>
</evidence>
<accession>X1MYE7</accession>
<dbReference type="InterPro" id="IPR013783">
    <property type="entry name" value="Ig-like_fold"/>
</dbReference>
<dbReference type="InterPro" id="IPR003961">
    <property type="entry name" value="FN3_dom"/>
</dbReference>
<dbReference type="EMBL" id="BARV01013476">
    <property type="protein sequence ID" value="GAI23016.1"/>
    <property type="molecule type" value="Genomic_DNA"/>
</dbReference>
<evidence type="ECO:0000313" key="3">
    <source>
        <dbReference type="EMBL" id="GAI23016.1"/>
    </source>
</evidence>
<comment type="caution">
    <text evidence="3">The sequence shown here is derived from an EMBL/GenBank/DDBJ whole genome shotgun (WGS) entry which is preliminary data.</text>
</comment>
<proteinExistence type="predicted"/>
<dbReference type="SUPFAM" id="SSF49265">
    <property type="entry name" value="Fibronectin type III"/>
    <property type="match status" value="1"/>
</dbReference>
<name>X1MYE7_9ZZZZ</name>